<dbReference type="SUPFAM" id="SSF54909">
    <property type="entry name" value="Dimeric alpha+beta barrel"/>
    <property type="match status" value="1"/>
</dbReference>
<keyword evidence="4" id="KW-1185">Reference proteome</keyword>
<sequence length="119" mass="13488">MHYTLLFYERPEDFAQRNDPEHQKEYWAAWPLYMKAIRESGVFVSGAGLEPPETATTVRLRRGEEPLVQDGPVADTKEQLGGFFIIDVPDLDTALAWAARCPVPPGHLVEVRPNMVPRN</sequence>
<dbReference type="RefSeq" id="WP_041048636.1">
    <property type="nucleotide sequence ID" value="NZ_JXAK01000028.1"/>
</dbReference>
<name>A0ABR5AFZ8_9BACL</name>
<dbReference type="InterPro" id="IPR011008">
    <property type="entry name" value="Dimeric_a/b-barrel"/>
</dbReference>
<feature type="domain" description="YCII-related" evidence="2">
    <location>
        <begin position="1"/>
        <end position="112"/>
    </location>
</feature>
<reference evidence="3 4" key="1">
    <citation type="submission" date="2014-12" db="EMBL/GenBank/DDBJ databases">
        <title>Draft genome sequence of Paenibacillus kamchatkensis strain B-2647.</title>
        <authorList>
            <person name="Karlyshev A.V."/>
            <person name="Kudryashova E.B."/>
        </authorList>
    </citation>
    <scope>NUCLEOTIDE SEQUENCE [LARGE SCALE GENOMIC DNA]</scope>
    <source>
        <strain evidence="3 4">VKM B-2647</strain>
    </source>
</reference>
<dbReference type="Proteomes" id="UP000031967">
    <property type="component" value="Unassembled WGS sequence"/>
</dbReference>
<dbReference type="InterPro" id="IPR005545">
    <property type="entry name" value="YCII"/>
</dbReference>
<dbReference type="Gene3D" id="3.30.70.1060">
    <property type="entry name" value="Dimeric alpha+beta barrel"/>
    <property type="match status" value="1"/>
</dbReference>
<dbReference type="Pfam" id="PF03795">
    <property type="entry name" value="YCII"/>
    <property type="match status" value="1"/>
</dbReference>
<dbReference type="EMBL" id="JXAK01000028">
    <property type="protein sequence ID" value="KIL39988.1"/>
    <property type="molecule type" value="Genomic_DNA"/>
</dbReference>
<comment type="caution">
    <text evidence="3">The sequence shown here is derived from an EMBL/GenBank/DDBJ whole genome shotgun (WGS) entry which is preliminary data.</text>
</comment>
<evidence type="ECO:0000313" key="4">
    <source>
        <dbReference type="Proteomes" id="UP000031967"/>
    </source>
</evidence>
<protein>
    <submittedName>
        <fullName evidence="3">Dgpfaetke family protein</fullName>
    </submittedName>
</protein>
<evidence type="ECO:0000259" key="2">
    <source>
        <dbReference type="Pfam" id="PF03795"/>
    </source>
</evidence>
<gene>
    <name evidence="3" type="ORF">SD70_16540</name>
</gene>
<organism evidence="3 4">
    <name type="scientific">Gordoniibacillus kamchatkensis</name>
    <dbReference type="NCBI Taxonomy" id="1590651"/>
    <lineage>
        <taxon>Bacteria</taxon>
        <taxon>Bacillati</taxon>
        <taxon>Bacillota</taxon>
        <taxon>Bacilli</taxon>
        <taxon>Bacillales</taxon>
        <taxon>Paenibacillaceae</taxon>
        <taxon>Gordoniibacillus</taxon>
    </lineage>
</organism>
<dbReference type="PANTHER" id="PTHR35174:SF3">
    <property type="entry name" value="BLL7171 PROTEIN"/>
    <property type="match status" value="1"/>
</dbReference>
<evidence type="ECO:0000256" key="1">
    <source>
        <dbReference type="ARBA" id="ARBA00007689"/>
    </source>
</evidence>
<accession>A0ABR5AFZ8</accession>
<dbReference type="PANTHER" id="PTHR35174">
    <property type="entry name" value="BLL7171 PROTEIN-RELATED"/>
    <property type="match status" value="1"/>
</dbReference>
<comment type="similarity">
    <text evidence="1">Belongs to the YciI family.</text>
</comment>
<evidence type="ECO:0000313" key="3">
    <source>
        <dbReference type="EMBL" id="KIL39988.1"/>
    </source>
</evidence>
<proteinExistence type="inferred from homology"/>